<evidence type="ECO:0000313" key="2">
    <source>
        <dbReference type="Proteomes" id="UP000789525"/>
    </source>
</evidence>
<organism evidence="1 2">
    <name type="scientific">Acaulospora colombiana</name>
    <dbReference type="NCBI Taxonomy" id="27376"/>
    <lineage>
        <taxon>Eukaryota</taxon>
        <taxon>Fungi</taxon>
        <taxon>Fungi incertae sedis</taxon>
        <taxon>Mucoromycota</taxon>
        <taxon>Glomeromycotina</taxon>
        <taxon>Glomeromycetes</taxon>
        <taxon>Diversisporales</taxon>
        <taxon>Acaulosporaceae</taxon>
        <taxon>Acaulospora</taxon>
    </lineage>
</organism>
<dbReference type="Proteomes" id="UP000789525">
    <property type="component" value="Unassembled WGS sequence"/>
</dbReference>
<protein>
    <submittedName>
        <fullName evidence="1">312_t:CDS:1</fullName>
    </submittedName>
</protein>
<gene>
    <name evidence="1" type="ORF">ACOLOM_LOCUS11605</name>
</gene>
<sequence>LESLTAIPSLTIILASTWPNPLQSHRPAGPDNGALSSVQANLPPLGIVQDAQELTTNAHAFHKQAYELLREKADFARRVYDHASLSSLDKVRRVSDKVAELEEIEPPQFDTTDLSQYIERVADMLCHLASDPDNFSAEDYRNVLREVNDKNLSSSDKMQQYYLRLYSRPRDQAMEEFRRYMEAQPVDMAWAA</sequence>
<feature type="non-terminal residue" evidence="1">
    <location>
        <position position="1"/>
    </location>
</feature>
<evidence type="ECO:0000313" key="1">
    <source>
        <dbReference type="EMBL" id="CAG8730528.1"/>
    </source>
</evidence>
<proteinExistence type="predicted"/>
<dbReference type="EMBL" id="CAJVPT010042665">
    <property type="protein sequence ID" value="CAG8730528.1"/>
    <property type="molecule type" value="Genomic_DNA"/>
</dbReference>
<name>A0ACA9Q2K2_9GLOM</name>
<keyword evidence="2" id="KW-1185">Reference proteome</keyword>
<accession>A0ACA9Q2K2</accession>
<comment type="caution">
    <text evidence="1">The sequence shown here is derived from an EMBL/GenBank/DDBJ whole genome shotgun (WGS) entry which is preliminary data.</text>
</comment>
<reference evidence="1" key="1">
    <citation type="submission" date="2021-06" db="EMBL/GenBank/DDBJ databases">
        <authorList>
            <person name="Kallberg Y."/>
            <person name="Tangrot J."/>
            <person name="Rosling A."/>
        </authorList>
    </citation>
    <scope>NUCLEOTIDE SEQUENCE</scope>
    <source>
        <strain evidence="1">CL356</strain>
    </source>
</reference>